<reference evidence="5 6" key="1">
    <citation type="submission" date="2019-04" db="EMBL/GenBank/DDBJ databases">
        <title>Microbes associate with the intestines of laboratory mice.</title>
        <authorList>
            <person name="Navarre W."/>
            <person name="Wong E."/>
            <person name="Huang K."/>
            <person name="Tropini C."/>
            <person name="Ng K."/>
            <person name="Yu B."/>
        </authorList>
    </citation>
    <scope>NUCLEOTIDE SEQUENCE [LARGE SCALE GENOMIC DNA]</scope>
    <source>
        <strain evidence="5 6">NM50_B9-20</strain>
    </source>
</reference>
<dbReference type="InterPro" id="IPR006129">
    <property type="entry name" value="AdhesinB"/>
</dbReference>
<dbReference type="RefSeq" id="WP_136005908.1">
    <property type="nucleotide sequence ID" value="NZ_SRYR01000002.1"/>
</dbReference>
<comment type="caution">
    <text evidence="5">The sequence shown here is derived from an EMBL/GenBank/DDBJ whole genome shotgun (WGS) entry which is preliminary data.</text>
</comment>
<organism evidence="5 6">
    <name type="scientific">Clostridium sartagoforme</name>
    <dbReference type="NCBI Taxonomy" id="84031"/>
    <lineage>
        <taxon>Bacteria</taxon>
        <taxon>Bacillati</taxon>
        <taxon>Bacillota</taxon>
        <taxon>Clostridia</taxon>
        <taxon>Eubacteriales</taxon>
        <taxon>Clostridiaceae</taxon>
        <taxon>Clostridium</taxon>
    </lineage>
</organism>
<dbReference type="AlphaFoldDB" id="A0A4S2DK30"/>
<accession>A0A4S2DK30</accession>
<keyword evidence="2" id="KW-0813">Transport</keyword>
<keyword evidence="4" id="KW-0732">Signal</keyword>
<name>A0A4S2DK30_9CLOT</name>
<dbReference type="PRINTS" id="PR00691">
    <property type="entry name" value="ADHESINB"/>
</dbReference>
<keyword evidence="6" id="KW-1185">Reference proteome</keyword>
<evidence type="ECO:0000256" key="2">
    <source>
        <dbReference type="ARBA" id="ARBA00022448"/>
    </source>
</evidence>
<dbReference type="SUPFAM" id="SSF53807">
    <property type="entry name" value="Helical backbone' metal receptor"/>
    <property type="match status" value="1"/>
</dbReference>
<evidence type="ECO:0000256" key="3">
    <source>
        <dbReference type="ARBA" id="ARBA00022723"/>
    </source>
</evidence>
<dbReference type="GO" id="GO:0007155">
    <property type="term" value="P:cell adhesion"/>
    <property type="evidence" value="ECO:0007669"/>
    <property type="project" value="InterPro"/>
</dbReference>
<dbReference type="PANTHER" id="PTHR42953:SF1">
    <property type="entry name" value="METAL-BINDING PROTEIN HI_0362-RELATED"/>
    <property type="match status" value="1"/>
</dbReference>
<dbReference type="GO" id="GO:0046872">
    <property type="term" value="F:metal ion binding"/>
    <property type="evidence" value="ECO:0007669"/>
    <property type="project" value="UniProtKB-KW"/>
</dbReference>
<dbReference type="Gene3D" id="3.40.50.1980">
    <property type="entry name" value="Nitrogenase molybdenum iron protein domain"/>
    <property type="match status" value="1"/>
</dbReference>
<keyword evidence="3" id="KW-0479">Metal-binding</keyword>
<evidence type="ECO:0000256" key="4">
    <source>
        <dbReference type="ARBA" id="ARBA00022729"/>
    </source>
</evidence>
<evidence type="ECO:0000313" key="5">
    <source>
        <dbReference type="EMBL" id="TGY42569.1"/>
    </source>
</evidence>
<proteinExistence type="predicted"/>
<dbReference type="GO" id="GO:0030313">
    <property type="term" value="C:cell envelope"/>
    <property type="evidence" value="ECO:0007669"/>
    <property type="project" value="UniProtKB-SubCell"/>
</dbReference>
<dbReference type="Proteomes" id="UP000306888">
    <property type="component" value="Unassembled WGS sequence"/>
</dbReference>
<dbReference type="OrthoDB" id="1929331at2"/>
<dbReference type="GO" id="GO:0030001">
    <property type="term" value="P:metal ion transport"/>
    <property type="evidence" value="ECO:0007669"/>
    <property type="project" value="InterPro"/>
</dbReference>
<dbReference type="PANTHER" id="PTHR42953">
    <property type="entry name" value="HIGH-AFFINITY ZINC UPTAKE SYSTEM PROTEIN ZNUA-RELATED"/>
    <property type="match status" value="1"/>
</dbReference>
<evidence type="ECO:0000256" key="1">
    <source>
        <dbReference type="ARBA" id="ARBA00004196"/>
    </source>
</evidence>
<sequence>MKKLTYILVIFTSILFLGLTFSYNPLMANTTDELDEKKEIYLNILTVNKDIYDMTKLIVGEKHNVEYLFKNEKEMTAFKVTDAVLNNINNKDLLLYNGLGYESWINDISNNIRGSDLGVINLSRGIRPLSYELLQSGQENPYYLLGFSEYKIALYNIKMAMQERDIENRSYYEENYNNVIKEIDKFSAKSKEEIKGYKDYTIITNTDKFDYLFRDLGIYITKVKDSNDLAYLNDPSKVIFFYDEALEDINNLKSEIKNEYKYIGLSLDNSENVLKSNVNKIIEAIKK</sequence>
<dbReference type="InterPro" id="IPR006127">
    <property type="entry name" value="ZnuA-like"/>
</dbReference>
<dbReference type="InterPro" id="IPR050492">
    <property type="entry name" value="Bact_metal-bind_prot9"/>
</dbReference>
<dbReference type="EMBL" id="SRYR01000002">
    <property type="protein sequence ID" value="TGY42569.1"/>
    <property type="molecule type" value="Genomic_DNA"/>
</dbReference>
<dbReference type="Pfam" id="PF01297">
    <property type="entry name" value="ZnuA"/>
    <property type="match status" value="1"/>
</dbReference>
<protein>
    <submittedName>
        <fullName evidence="5">ABC transporter substrate-binding protein</fullName>
    </submittedName>
</protein>
<comment type="subcellular location">
    <subcellularLocation>
        <location evidence="1">Cell envelope</location>
    </subcellularLocation>
</comment>
<gene>
    <name evidence="5" type="ORF">E5347_07065</name>
</gene>
<evidence type="ECO:0000313" key="6">
    <source>
        <dbReference type="Proteomes" id="UP000306888"/>
    </source>
</evidence>